<reference evidence="1" key="1">
    <citation type="submission" date="2021-08" db="EMBL/GenBank/DDBJ databases">
        <title>WGS assembly of Ceratopteris richardii.</title>
        <authorList>
            <person name="Marchant D.B."/>
            <person name="Chen G."/>
            <person name="Jenkins J."/>
            <person name="Shu S."/>
            <person name="Leebens-Mack J."/>
            <person name="Grimwood J."/>
            <person name="Schmutz J."/>
            <person name="Soltis P."/>
            <person name="Soltis D."/>
            <person name="Chen Z.-H."/>
        </authorList>
    </citation>
    <scope>NUCLEOTIDE SEQUENCE</scope>
    <source>
        <strain evidence="1">Whitten #5841</strain>
        <tissue evidence="1">Leaf</tissue>
    </source>
</reference>
<dbReference type="Proteomes" id="UP000825935">
    <property type="component" value="Chromosome 12"/>
</dbReference>
<dbReference type="EMBL" id="CM035417">
    <property type="protein sequence ID" value="KAH7422735.1"/>
    <property type="molecule type" value="Genomic_DNA"/>
</dbReference>
<sequence length="275" mass="30013">MCIRGRPHGSKSPDRCVRHALDSPSSERLVALGSTPRTSGTIQSEKSTSIKYGTFGASSLERDDLQQDNFRGSLHIWDLGETFYSGVEAHSSITNAIDACGGLGIGYGALELGIGGRNGRVMTIGTPRLLIGGLARFLWELSTDNGAWGIRFVNSKMNKWVATLEFHVFDLKKSASSRMSPGSTIWGVKRLPQNRAIFRVLGGDGSLSVFKYSYPEQRFWKDTLMGYGKAQPSVIHNDVNATSQLFYRGPNEEGVAVMGAHDQCVRAVIVTNLHS</sequence>
<dbReference type="Gene3D" id="2.130.10.10">
    <property type="entry name" value="YVTN repeat-like/Quinoprotein amine dehydrogenase"/>
    <property type="match status" value="2"/>
</dbReference>
<gene>
    <name evidence="1" type="ORF">KP509_12G022800</name>
</gene>
<evidence type="ECO:0000313" key="2">
    <source>
        <dbReference type="Proteomes" id="UP000825935"/>
    </source>
</evidence>
<comment type="caution">
    <text evidence="1">The sequence shown here is derived from an EMBL/GenBank/DDBJ whole genome shotgun (WGS) entry which is preliminary data.</text>
</comment>
<evidence type="ECO:0000313" key="1">
    <source>
        <dbReference type="EMBL" id="KAH7422735.1"/>
    </source>
</evidence>
<dbReference type="InterPro" id="IPR015943">
    <property type="entry name" value="WD40/YVTN_repeat-like_dom_sf"/>
</dbReference>
<accession>A0A8T2TMR0</accession>
<name>A0A8T2TMR0_CERRI</name>
<protein>
    <submittedName>
        <fullName evidence="1">Uncharacterized protein</fullName>
    </submittedName>
</protein>
<dbReference type="OrthoDB" id="10248252at2759"/>
<proteinExistence type="predicted"/>
<organism evidence="1 2">
    <name type="scientific">Ceratopteris richardii</name>
    <name type="common">Triangle waterfern</name>
    <dbReference type="NCBI Taxonomy" id="49495"/>
    <lineage>
        <taxon>Eukaryota</taxon>
        <taxon>Viridiplantae</taxon>
        <taxon>Streptophyta</taxon>
        <taxon>Embryophyta</taxon>
        <taxon>Tracheophyta</taxon>
        <taxon>Polypodiopsida</taxon>
        <taxon>Polypodiidae</taxon>
        <taxon>Polypodiales</taxon>
        <taxon>Pteridineae</taxon>
        <taxon>Pteridaceae</taxon>
        <taxon>Parkerioideae</taxon>
        <taxon>Ceratopteris</taxon>
    </lineage>
</organism>
<keyword evidence="2" id="KW-1185">Reference proteome</keyword>
<dbReference type="AlphaFoldDB" id="A0A8T2TMR0"/>